<evidence type="ECO:0000313" key="2">
    <source>
        <dbReference type="EMBL" id="KPM48536.1"/>
    </source>
</evidence>
<dbReference type="STRING" id="1605367.AFM12_07910"/>
<dbReference type="InterPro" id="IPR000182">
    <property type="entry name" value="GNAT_dom"/>
</dbReference>
<dbReference type="PROSITE" id="PS51186">
    <property type="entry name" value="GNAT"/>
    <property type="match status" value="1"/>
</dbReference>
<dbReference type="AlphaFoldDB" id="A0A0P7BV09"/>
<dbReference type="PATRIC" id="fig|1605367.3.peg.2959"/>
<comment type="caution">
    <text evidence="2">The sequence shown here is derived from an EMBL/GenBank/DDBJ whole genome shotgun (WGS) entry which is preliminary data.</text>
</comment>
<dbReference type="GO" id="GO:0016747">
    <property type="term" value="F:acyltransferase activity, transferring groups other than amino-acyl groups"/>
    <property type="evidence" value="ECO:0007669"/>
    <property type="project" value="InterPro"/>
</dbReference>
<evidence type="ECO:0000313" key="3">
    <source>
        <dbReference type="Proteomes" id="UP000050454"/>
    </source>
</evidence>
<dbReference type="InterPro" id="IPR016181">
    <property type="entry name" value="Acyl_CoA_acyltransferase"/>
</dbReference>
<gene>
    <name evidence="2" type="ORF">AFM12_07910</name>
</gene>
<dbReference type="Proteomes" id="UP000050454">
    <property type="component" value="Unassembled WGS sequence"/>
</dbReference>
<dbReference type="RefSeq" id="WP_055146332.1">
    <property type="nucleotide sequence ID" value="NZ_JXSZ01000006.1"/>
</dbReference>
<dbReference type="OrthoDB" id="9812289at2"/>
<sequence>MQVSIKHGSVEECYQIACLIPEFAGDSYPLNEYENRLNGKRHIILIAFVDGQPAGFKIGYESDKSGVFYSWMGGVIPQFRKNRLVTLLAEKQEEIAKENGFEKIEFKTRNYLKPMLIFALQRGFDIIRVEPRNESYQNRIILRKQLR</sequence>
<reference evidence="2 3" key="1">
    <citation type="submission" date="2015-07" db="EMBL/GenBank/DDBJ databases">
        <title>The draft genome sequence of Leadbetterella sp. JN14-9.</title>
        <authorList>
            <person name="Liu Y."/>
            <person name="Du J."/>
            <person name="Shao Z."/>
        </authorList>
    </citation>
    <scope>NUCLEOTIDE SEQUENCE [LARGE SCALE GENOMIC DNA]</scope>
    <source>
        <strain evidence="2 3">JN14-9</strain>
    </source>
</reference>
<keyword evidence="3" id="KW-1185">Reference proteome</keyword>
<feature type="domain" description="N-acetyltransferase" evidence="1">
    <location>
        <begin position="3"/>
        <end position="147"/>
    </location>
</feature>
<dbReference type="CDD" id="cd04301">
    <property type="entry name" value="NAT_SF"/>
    <property type="match status" value="1"/>
</dbReference>
<dbReference type="Pfam" id="PF00583">
    <property type="entry name" value="Acetyltransf_1"/>
    <property type="match status" value="1"/>
</dbReference>
<name>A0A0P7BV09_9BACT</name>
<dbReference type="SUPFAM" id="SSF55729">
    <property type="entry name" value="Acyl-CoA N-acyltransferases (Nat)"/>
    <property type="match status" value="1"/>
</dbReference>
<evidence type="ECO:0000259" key="1">
    <source>
        <dbReference type="PROSITE" id="PS51186"/>
    </source>
</evidence>
<dbReference type="Gene3D" id="3.40.630.30">
    <property type="match status" value="1"/>
</dbReference>
<proteinExistence type="predicted"/>
<accession>A0A0P7BV09</accession>
<organism evidence="2 3">
    <name type="scientific">Jiulongibacter sediminis</name>
    <dbReference type="NCBI Taxonomy" id="1605367"/>
    <lineage>
        <taxon>Bacteria</taxon>
        <taxon>Pseudomonadati</taxon>
        <taxon>Bacteroidota</taxon>
        <taxon>Cytophagia</taxon>
        <taxon>Cytophagales</taxon>
        <taxon>Leadbetterellaceae</taxon>
        <taxon>Jiulongibacter</taxon>
    </lineage>
</organism>
<protein>
    <recommendedName>
        <fullName evidence="1">N-acetyltransferase domain-containing protein</fullName>
    </recommendedName>
</protein>
<dbReference type="EMBL" id="LGTQ01000006">
    <property type="protein sequence ID" value="KPM48536.1"/>
    <property type="molecule type" value="Genomic_DNA"/>
</dbReference>